<evidence type="ECO:0000313" key="3">
    <source>
        <dbReference type="Proteomes" id="UP000321574"/>
    </source>
</evidence>
<dbReference type="PANTHER" id="PTHR37814:SF1">
    <property type="entry name" value="MEMBRANE PROTEIN"/>
    <property type="match status" value="1"/>
</dbReference>
<dbReference type="RefSeq" id="WP_147668305.1">
    <property type="nucleotide sequence ID" value="NZ_VDUW01000008.1"/>
</dbReference>
<proteinExistence type="predicted"/>
<protein>
    <recommendedName>
        <fullName evidence="4">Membrane protein YkvI</fullName>
    </recommendedName>
</protein>
<feature type="transmembrane region" description="Helical" evidence="1">
    <location>
        <begin position="34"/>
        <end position="58"/>
    </location>
</feature>
<dbReference type="AlphaFoldDB" id="A0A5C8NRD0"/>
<dbReference type="OrthoDB" id="4424890at2"/>
<dbReference type="Proteomes" id="UP000321574">
    <property type="component" value="Unassembled WGS sequence"/>
</dbReference>
<keyword evidence="3" id="KW-1185">Reference proteome</keyword>
<sequence>MVNSGLKWMFLIIGTTIGAGYASGREIWEFFGHGSGLAIFIFVILFSLSSMFIMQISFERKTTEYRPVLEKIVGKRVTPIYDLMLFIYLYTTTVVMISGSGATGQTFHLSYWTGITFIVIALVLLFINGIGSLLYINQYLLPIMIIGLVYVLIIFSIDEQLTFFAHWREQHNWLAAFPFTALNILPLVAVLGAVGHQIKSKQEIWIASFGSGIILGIVSYLYNTSLIQISDDLILYEIPLFAILKGYPFQMVIWMSVLLWFAIYTTAAAGLLGIVTRVRSYFKLPLWVLVTITLCTMIPMTMIGFSTLIRYTYPLYGILNLYILAKLILYPIWQRT</sequence>
<comment type="caution">
    <text evidence="2">The sequence shown here is derived from an EMBL/GenBank/DDBJ whole genome shotgun (WGS) entry which is preliminary data.</text>
</comment>
<feature type="transmembrane region" description="Helical" evidence="1">
    <location>
        <begin position="79"/>
        <end position="97"/>
    </location>
</feature>
<evidence type="ECO:0008006" key="4">
    <source>
        <dbReference type="Google" id="ProtNLM"/>
    </source>
</evidence>
<feature type="transmembrane region" description="Helical" evidence="1">
    <location>
        <begin position="286"/>
        <end position="309"/>
    </location>
</feature>
<feature type="transmembrane region" description="Helical" evidence="1">
    <location>
        <begin position="173"/>
        <end position="192"/>
    </location>
</feature>
<keyword evidence="1" id="KW-0812">Transmembrane</keyword>
<accession>A0A5C8NRD0</accession>
<feature type="transmembrane region" description="Helical" evidence="1">
    <location>
        <begin position="315"/>
        <end position="333"/>
    </location>
</feature>
<organism evidence="2 3">
    <name type="scientific">Cerasibacillus terrae</name>
    <dbReference type="NCBI Taxonomy" id="2498845"/>
    <lineage>
        <taxon>Bacteria</taxon>
        <taxon>Bacillati</taxon>
        <taxon>Bacillota</taxon>
        <taxon>Bacilli</taxon>
        <taxon>Bacillales</taxon>
        <taxon>Bacillaceae</taxon>
        <taxon>Cerasibacillus</taxon>
    </lineage>
</organism>
<keyword evidence="1" id="KW-0472">Membrane</keyword>
<evidence type="ECO:0000313" key="2">
    <source>
        <dbReference type="EMBL" id="TXL63385.1"/>
    </source>
</evidence>
<keyword evidence="1" id="KW-1133">Transmembrane helix</keyword>
<name>A0A5C8NRD0_9BACI</name>
<reference evidence="2 3" key="1">
    <citation type="submission" date="2019-06" db="EMBL/GenBank/DDBJ databases">
        <title>Cerasibacillus sp. nov., isolated from maize field.</title>
        <authorList>
            <person name="Lin S.-Y."/>
            <person name="Tsai C.-F."/>
            <person name="Young C.-C."/>
        </authorList>
    </citation>
    <scope>NUCLEOTIDE SEQUENCE [LARGE SCALE GENOMIC DNA]</scope>
    <source>
        <strain evidence="2 3">CC-CFT480</strain>
    </source>
</reference>
<dbReference type="EMBL" id="VDUW01000008">
    <property type="protein sequence ID" value="TXL63385.1"/>
    <property type="molecule type" value="Genomic_DNA"/>
</dbReference>
<feature type="transmembrane region" description="Helical" evidence="1">
    <location>
        <begin position="204"/>
        <end position="222"/>
    </location>
</feature>
<feature type="transmembrane region" description="Helical" evidence="1">
    <location>
        <begin position="251"/>
        <end position="274"/>
    </location>
</feature>
<feature type="transmembrane region" description="Helical" evidence="1">
    <location>
        <begin position="139"/>
        <end position="157"/>
    </location>
</feature>
<dbReference type="PANTHER" id="PTHR37814">
    <property type="entry name" value="CONSERVED MEMBRANE PROTEIN"/>
    <property type="match status" value="1"/>
</dbReference>
<dbReference type="InterPro" id="IPR038728">
    <property type="entry name" value="YkvI-like"/>
</dbReference>
<feature type="transmembrane region" description="Helical" evidence="1">
    <location>
        <begin position="109"/>
        <end position="127"/>
    </location>
</feature>
<evidence type="ECO:0000256" key="1">
    <source>
        <dbReference type="SAM" id="Phobius"/>
    </source>
</evidence>
<gene>
    <name evidence="2" type="ORF">FHP05_11260</name>
</gene>